<evidence type="ECO:0000256" key="4">
    <source>
        <dbReference type="ARBA" id="ARBA00022989"/>
    </source>
</evidence>
<dbReference type="GO" id="GO:0005886">
    <property type="term" value="C:plasma membrane"/>
    <property type="evidence" value="ECO:0007669"/>
    <property type="project" value="UniProtKB-SubCell"/>
</dbReference>
<feature type="region of interest" description="Disordered" evidence="6">
    <location>
        <begin position="740"/>
        <end position="766"/>
    </location>
</feature>
<feature type="transmembrane region" description="Helical" evidence="7">
    <location>
        <begin position="482"/>
        <end position="500"/>
    </location>
</feature>
<feature type="transmembrane region" description="Helical" evidence="7">
    <location>
        <begin position="505"/>
        <end position="521"/>
    </location>
</feature>
<dbReference type="PANTHER" id="PTHR30509">
    <property type="entry name" value="P-HYDROXYBENZOIC ACID EFFLUX PUMP SUBUNIT-RELATED"/>
    <property type="match status" value="1"/>
</dbReference>
<reference evidence="8 9" key="1">
    <citation type="submission" date="2020-08" db="EMBL/GenBank/DDBJ databases">
        <title>Above-ground endophytic microbial communities from plants in different locations in the United States.</title>
        <authorList>
            <person name="Frank C."/>
        </authorList>
    </citation>
    <scope>NUCLEOTIDE SEQUENCE [LARGE SCALE GENOMIC DNA]</scope>
    <source>
        <strain evidence="8 9">WP4_2_2</strain>
    </source>
</reference>
<keyword evidence="9" id="KW-1185">Reference proteome</keyword>
<evidence type="ECO:0000256" key="6">
    <source>
        <dbReference type="SAM" id="MobiDB-lite"/>
    </source>
</evidence>
<accession>A0A7W9U3B6</accession>
<protein>
    <submittedName>
        <fullName evidence="8">Putative membrane protein YccC</fullName>
    </submittedName>
</protein>
<feature type="transmembrane region" description="Helical" evidence="7">
    <location>
        <begin position="458"/>
        <end position="476"/>
    </location>
</feature>
<evidence type="ECO:0000256" key="2">
    <source>
        <dbReference type="ARBA" id="ARBA00022475"/>
    </source>
</evidence>
<evidence type="ECO:0000256" key="3">
    <source>
        <dbReference type="ARBA" id="ARBA00022692"/>
    </source>
</evidence>
<dbReference type="Pfam" id="PF04632">
    <property type="entry name" value="FUSC"/>
    <property type="match status" value="1"/>
</dbReference>
<sequence length="766" mass="82322">MQASSSPSSASPPQGQGVIKAFADWARTDGLVWLYLFKTIAAALIALGVAMKLELPSPRTAMTTVFIVMQPQSGPVFAKSFYRICGTLVGLVVMLALIGLFAQQPELFIATTAMWVGVCTAGAARNRNFRSYGFVLAGYTAALIGIPASQNPDGAFMSAMTRVAEISIGILASGAVSAIVFPQYTGELLRSTVRRRFSSFVDYVSASLAGRIDRSQIEATNARFVADIVGFEASRSNAVFESPDSRMRSGRLARLNTEFMAASTRFHALHQLMNRLRHAGSTVSAKVTIEALEPYFREIAPLFDKAGERVMSAADATHASAQLSQYRAALPARVRATRDQLVATLANAEKAASLLDFDTATELFYRFVHEMNEYTATYASLAVDTHSREKWIARYVPKTNLFAASVHGVRAAIVMGLLGAFWIATAWPSGTNLVLNAAATCALASASPAPTRMSSQMAVGTMIAAIVGMILTFGVFPHIDGFPMLCVALAPALAFGTFLTTRPAYAGYGMGYCIFLCFLAGPDNVVQYNPSGYINDAFALVVSQIVSAAAFAVLLPPSTPWLRNRLLANLRGQAVHACRARLQKLPGIAGGAGLRNRFESGARDLMFQLNALAGKDETFRQDTLRWMFSTLETGNAAIDLREELSALPVHPRFDTHAPWRTQTAAALKSVAALFERPDARRHAAALLTTTAAIGAAQAVLEDVLREDAPREQRHALQRCLSHLHFIRTALIDPQSPFAAYAGASGADANHPSGKRPDDTQGANHAS</sequence>
<comment type="subcellular location">
    <subcellularLocation>
        <location evidence="1">Cell membrane</location>
        <topology evidence="1">Multi-pass membrane protein</topology>
    </subcellularLocation>
</comment>
<gene>
    <name evidence="8" type="ORF">F4827_006149</name>
</gene>
<feature type="transmembrane region" description="Helical" evidence="7">
    <location>
        <begin position="533"/>
        <end position="555"/>
    </location>
</feature>
<dbReference type="RefSeq" id="WP_183731253.1">
    <property type="nucleotide sequence ID" value="NZ_JACHBW010000024.1"/>
</dbReference>
<dbReference type="PANTHER" id="PTHR30509:SF40">
    <property type="entry name" value="BLR3852 PROTEIN"/>
    <property type="match status" value="1"/>
</dbReference>
<feature type="transmembrane region" description="Helical" evidence="7">
    <location>
        <begin position="131"/>
        <end position="148"/>
    </location>
</feature>
<evidence type="ECO:0000313" key="8">
    <source>
        <dbReference type="EMBL" id="MBB6106277.1"/>
    </source>
</evidence>
<feature type="transmembrane region" description="Helical" evidence="7">
    <location>
        <begin position="107"/>
        <end position="124"/>
    </location>
</feature>
<dbReference type="InterPro" id="IPR006726">
    <property type="entry name" value="PHBA_efflux_AaeB/fusaric-R"/>
</dbReference>
<proteinExistence type="predicted"/>
<feature type="transmembrane region" description="Helical" evidence="7">
    <location>
        <begin position="401"/>
        <end position="423"/>
    </location>
</feature>
<dbReference type="Proteomes" id="UP000571554">
    <property type="component" value="Unassembled WGS sequence"/>
</dbReference>
<feature type="transmembrane region" description="Helical" evidence="7">
    <location>
        <begin position="81"/>
        <end position="101"/>
    </location>
</feature>
<evidence type="ECO:0000256" key="5">
    <source>
        <dbReference type="ARBA" id="ARBA00023136"/>
    </source>
</evidence>
<dbReference type="EMBL" id="JACHBW010000024">
    <property type="protein sequence ID" value="MBB6106277.1"/>
    <property type="molecule type" value="Genomic_DNA"/>
</dbReference>
<keyword evidence="5 7" id="KW-0472">Membrane</keyword>
<feature type="transmembrane region" description="Helical" evidence="7">
    <location>
        <begin position="32"/>
        <end position="53"/>
    </location>
</feature>
<comment type="caution">
    <text evidence="8">The sequence shown here is derived from an EMBL/GenBank/DDBJ whole genome shotgun (WGS) entry which is preliminary data.</text>
</comment>
<feature type="transmembrane region" description="Helical" evidence="7">
    <location>
        <begin position="168"/>
        <end position="186"/>
    </location>
</feature>
<keyword evidence="4 7" id="KW-1133">Transmembrane helix</keyword>
<evidence type="ECO:0000313" key="9">
    <source>
        <dbReference type="Proteomes" id="UP000571554"/>
    </source>
</evidence>
<dbReference type="AlphaFoldDB" id="A0A7W9U3B6"/>
<keyword evidence="2" id="KW-1003">Cell membrane</keyword>
<name>A0A7W9U3B6_9BURK</name>
<evidence type="ECO:0000256" key="7">
    <source>
        <dbReference type="SAM" id="Phobius"/>
    </source>
</evidence>
<evidence type="ECO:0000256" key="1">
    <source>
        <dbReference type="ARBA" id="ARBA00004651"/>
    </source>
</evidence>
<keyword evidence="3 7" id="KW-0812">Transmembrane</keyword>
<organism evidence="8 9">
    <name type="scientific">Paraburkholderia bannensis</name>
    <dbReference type="NCBI Taxonomy" id="765414"/>
    <lineage>
        <taxon>Bacteria</taxon>
        <taxon>Pseudomonadati</taxon>
        <taxon>Pseudomonadota</taxon>
        <taxon>Betaproteobacteria</taxon>
        <taxon>Burkholderiales</taxon>
        <taxon>Burkholderiaceae</taxon>
        <taxon>Paraburkholderia</taxon>
    </lineage>
</organism>
<dbReference type="GO" id="GO:0022857">
    <property type="term" value="F:transmembrane transporter activity"/>
    <property type="evidence" value="ECO:0007669"/>
    <property type="project" value="InterPro"/>
</dbReference>